<comment type="caution">
    <text evidence="3">The sequence shown here is derived from an EMBL/GenBank/DDBJ whole genome shotgun (WGS) entry which is preliminary data.</text>
</comment>
<keyword evidence="4" id="KW-1185">Reference proteome</keyword>
<dbReference type="InterPro" id="IPR001173">
    <property type="entry name" value="Glyco_trans_2-like"/>
</dbReference>
<evidence type="ECO:0000259" key="2">
    <source>
        <dbReference type="Pfam" id="PF00535"/>
    </source>
</evidence>
<feature type="transmembrane region" description="Helical" evidence="1">
    <location>
        <begin position="262"/>
        <end position="281"/>
    </location>
</feature>
<dbReference type="CDD" id="cd00761">
    <property type="entry name" value="Glyco_tranf_GTA_type"/>
    <property type="match status" value="1"/>
</dbReference>
<dbReference type="InterPro" id="IPR050834">
    <property type="entry name" value="Glycosyltransf_2"/>
</dbReference>
<dbReference type="Gene3D" id="3.90.550.10">
    <property type="entry name" value="Spore Coat Polysaccharide Biosynthesis Protein SpsA, Chain A"/>
    <property type="match status" value="1"/>
</dbReference>
<sequence length="339" mass="36800">MSQPLVSVIVPNYNYAASLRLCLGSIQAQTYRNIELIMVDDGSTDDSIAIAESMGVRVLRTPYNSGCAGARNLGVAASSGEILMFVDSDVALDPEAISRSVALLEADAKLAAVCGVHDPVPLIRDSMVEEYRALQYHYWSVTSVGLISFMFPAVCALRRSAFDEVGPFNTKLRQTEEVDYGHRLTQRYDMLLTEEVRARHDHDDQLVPLLRKLFKRARARVPLYARRKAFARGFETSSRAGGSVAALGAVVSLPLALLFGPLALLVPAAALAASLGADLGMYRFVARQRGVAFLAYFTAVHFIVNVTIASGVAVGAAQWLVSDSFRRLYDPLLAETAPA</sequence>
<accession>A0ABN2LUD5</accession>
<protein>
    <recommendedName>
        <fullName evidence="2">Glycosyltransferase 2-like domain-containing protein</fullName>
    </recommendedName>
</protein>
<evidence type="ECO:0000256" key="1">
    <source>
        <dbReference type="SAM" id="Phobius"/>
    </source>
</evidence>
<gene>
    <name evidence="3" type="ORF">GCM10009682_21440</name>
</gene>
<keyword evidence="1" id="KW-1133">Transmembrane helix</keyword>
<keyword evidence="1" id="KW-0812">Transmembrane</keyword>
<evidence type="ECO:0000313" key="4">
    <source>
        <dbReference type="Proteomes" id="UP001500218"/>
    </source>
</evidence>
<dbReference type="Proteomes" id="UP001500218">
    <property type="component" value="Unassembled WGS sequence"/>
</dbReference>
<reference evidence="3 4" key="1">
    <citation type="journal article" date="2019" name="Int. J. Syst. Evol. Microbiol.">
        <title>The Global Catalogue of Microorganisms (GCM) 10K type strain sequencing project: providing services to taxonomists for standard genome sequencing and annotation.</title>
        <authorList>
            <consortium name="The Broad Institute Genomics Platform"/>
            <consortium name="The Broad Institute Genome Sequencing Center for Infectious Disease"/>
            <person name="Wu L."/>
            <person name="Ma J."/>
        </authorList>
    </citation>
    <scope>NUCLEOTIDE SEQUENCE [LARGE SCALE GENOMIC DNA]</scope>
    <source>
        <strain evidence="3 4">JCM 13250</strain>
    </source>
</reference>
<keyword evidence="1" id="KW-0472">Membrane</keyword>
<dbReference type="RefSeq" id="WP_344128951.1">
    <property type="nucleotide sequence ID" value="NZ_BAAALT010000053.1"/>
</dbReference>
<dbReference type="PANTHER" id="PTHR43685:SF11">
    <property type="entry name" value="GLYCOSYLTRANSFERASE TAGX-RELATED"/>
    <property type="match status" value="1"/>
</dbReference>
<name>A0ABN2LUD5_9ACTN</name>
<dbReference type="InterPro" id="IPR029044">
    <property type="entry name" value="Nucleotide-diphossugar_trans"/>
</dbReference>
<dbReference type="EMBL" id="BAAALT010000053">
    <property type="protein sequence ID" value="GAA1799527.1"/>
    <property type="molecule type" value="Genomic_DNA"/>
</dbReference>
<dbReference type="Pfam" id="PF00535">
    <property type="entry name" value="Glycos_transf_2"/>
    <property type="match status" value="1"/>
</dbReference>
<feature type="transmembrane region" description="Helical" evidence="1">
    <location>
        <begin position="293"/>
        <end position="321"/>
    </location>
</feature>
<evidence type="ECO:0000313" key="3">
    <source>
        <dbReference type="EMBL" id="GAA1799527.1"/>
    </source>
</evidence>
<organism evidence="3 4">
    <name type="scientific">Luedemannella flava</name>
    <dbReference type="NCBI Taxonomy" id="349316"/>
    <lineage>
        <taxon>Bacteria</taxon>
        <taxon>Bacillati</taxon>
        <taxon>Actinomycetota</taxon>
        <taxon>Actinomycetes</taxon>
        <taxon>Micromonosporales</taxon>
        <taxon>Micromonosporaceae</taxon>
        <taxon>Luedemannella</taxon>
    </lineage>
</organism>
<dbReference type="SUPFAM" id="SSF53448">
    <property type="entry name" value="Nucleotide-diphospho-sugar transferases"/>
    <property type="match status" value="1"/>
</dbReference>
<proteinExistence type="predicted"/>
<feature type="domain" description="Glycosyltransferase 2-like" evidence="2">
    <location>
        <begin position="7"/>
        <end position="165"/>
    </location>
</feature>
<dbReference type="PANTHER" id="PTHR43685">
    <property type="entry name" value="GLYCOSYLTRANSFERASE"/>
    <property type="match status" value="1"/>
</dbReference>